<dbReference type="InterPro" id="IPR003807">
    <property type="entry name" value="DUF202"/>
</dbReference>
<evidence type="ECO:0000256" key="3">
    <source>
        <dbReference type="ARBA" id="ARBA00022989"/>
    </source>
</evidence>
<feature type="transmembrane region" description="Helical" evidence="5">
    <location>
        <begin position="38"/>
        <end position="55"/>
    </location>
</feature>
<accession>A0A830I4E6</accession>
<evidence type="ECO:0000256" key="2">
    <source>
        <dbReference type="ARBA" id="ARBA00022692"/>
    </source>
</evidence>
<protein>
    <recommendedName>
        <fullName evidence="6">DUF202 domain-containing protein</fullName>
    </recommendedName>
</protein>
<feature type="transmembrane region" description="Helical" evidence="5">
    <location>
        <begin position="67"/>
        <end position="90"/>
    </location>
</feature>
<evidence type="ECO:0000256" key="5">
    <source>
        <dbReference type="SAM" id="Phobius"/>
    </source>
</evidence>
<evidence type="ECO:0000259" key="6">
    <source>
        <dbReference type="Pfam" id="PF02656"/>
    </source>
</evidence>
<evidence type="ECO:0000256" key="4">
    <source>
        <dbReference type="ARBA" id="ARBA00023136"/>
    </source>
</evidence>
<proteinExistence type="predicted"/>
<keyword evidence="3 5" id="KW-1133">Transmembrane helix</keyword>
<sequence length="162" mass="17668">MSVSCKQAAASKDVLKLKDMQQASWSKFYALEANQLNWLRNGLSLSAVGFALVQFREKNSNVPPVGGLLLALGGFATMVTGGVVHVAGAYQQRAALRLSPLGWTHVIAHATLPPMLWAVAMQCLVDKHPKFICQLLHANRHNLPNMLKDGLEHLPHKPDATN</sequence>
<name>A0A830I4E6_9CHLO</name>
<feature type="domain" description="DUF202" evidence="6">
    <location>
        <begin position="36"/>
        <end position="85"/>
    </location>
</feature>
<comment type="subcellular location">
    <subcellularLocation>
        <location evidence="1">Endomembrane system</location>
        <topology evidence="1">Multi-pass membrane protein</topology>
    </subcellularLocation>
</comment>
<dbReference type="AlphaFoldDB" id="A0A830I4E6"/>
<organism evidence="7 8">
    <name type="scientific">Pycnococcus provasolii</name>
    <dbReference type="NCBI Taxonomy" id="41880"/>
    <lineage>
        <taxon>Eukaryota</taxon>
        <taxon>Viridiplantae</taxon>
        <taxon>Chlorophyta</taxon>
        <taxon>Pseudoscourfieldiophyceae</taxon>
        <taxon>Pseudoscourfieldiales</taxon>
        <taxon>Pycnococcaceae</taxon>
        <taxon>Pycnococcus</taxon>
    </lineage>
</organism>
<dbReference type="GO" id="GO:0012505">
    <property type="term" value="C:endomembrane system"/>
    <property type="evidence" value="ECO:0007669"/>
    <property type="project" value="UniProtKB-SubCell"/>
</dbReference>
<keyword evidence="8" id="KW-1185">Reference proteome</keyword>
<evidence type="ECO:0000313" key="7">
    <source>
        <dbReference type="EMBL" id="GHP11879.1"/>
    </source>
</evidence>
<dbReference type="EMBL" id="BNJQ01000037">
    <property type="protein sequence ID" value="GHP11879.1"/>
    <property type="molecule type" value="Genomic_DNA"/>
</dbReference>
<evidence type="ECO:0000256" key="1">
    <source>
        <dbReference type="ARBA" id="ARBA00004127"/>
    </source>
</evidence>
<comment type="caution">
    <text evidence="7">The sequence shown here is derived from an EMBL/GenBank/DDBJ whole genome shotgun (WGS) entry which is preliminary data.</text>
</comment>
<dbReference type="Proteomes" id="UP000660262">
    <property type="component" value="Unassembled WGS sequence"/>
</dbReference>
<keyword evidence="2 5" id="KW-0812">Transmembrane</keyword>
<gene>
    <name evidence="7" type="ORF">PPROV_001060600</name>
</gene>
<dbReference type="Pfam" id="PF02656">
    <property type="entry name" value="DUF202"/>
    <property type="match status" value="1"/>
</dbReference>
<keyword evidence="4 5" id="KW-0472">Membrane</keyword>
<evidence type="ECO:0000313" key="8">
    <source>
        <dbReference type="Proteomes" id="UP000660262"/>
    </source>
</evidence>
<reference evidence="7" key="1">
    <citation type="submission" date="2020-10" db="EMBL/GenBank/DDBJ databases">
        <title>Unveiling of a novel bifunctional photoreceptor, Dualchrome1, isolated from a cosmopolitan green alga.</title>
        <authorList>
            <person name="Suzuki S."/>
            <person name="Kawachi M."/>
        </authorList>
    </citation>
    <scope>NUCLEOTIDE SEQUENCE</scope>
    <source>
        <strain evidence="7">NIES 2893</strain>
    </source>
</reference>